<dbReference type="HOGENOM" id="CLU_060077_2_3_9"/>
<feature type="domain" description="HTH merR-type" evidence="4">
    <location>
        <begin position="1"/>
        <end position="71"/>
    </location>
</feature>
<dbReference type="SMART" id="SM00422">
    <property type="entry name" value="HTH_MERR"/>
    <property type="match status" value="1"/>
</dbReference>
<dbReference type="OrthoDB" id="9791488at2"/>
<evidence type="ECO:0000256" key="2">
    <source>
        <dbReference type="ARBA" id="ARBA00023125"/>
    </source>
</evidence>
<dbReference type="AlphaFoldDB" id="W6RZC3"/>
<evidence type="ECO:0000313" key="5">
    <source>
        <dbReference type="EMBL" id="CDM69991.1"/>
    </source>
</evidence>
<dbReference type="RefSeq" id="WP_051483879.1">
    <property type="nucleotide sequence ID" value="NZ_HG917869.1"/>
</dbReference>
<dbReference type="PATRIC" id="fig|1216932.3.peg.2837"/>
<keyword evidence="1" id="KW-0805">Transcription regulation</keyword>
<evidence type="ECO:0000256" key="3">
    <source>
        <dbReference type="ARBA" id="ARBA00023163"/>
    </source>
</evidence>
<dbReference type="InterPro" id="IPR009061">
    <property type="entry name" value="DNA-bd_dom_put_sf"/>
</dbReference>
<dbReference type="PANTHER" id="PTHR30204">
    <property type="entry name" value="REDOX-CYCLING DRUG-SENSING TRANSCRIPTIONAL ACTIVATOR SOXR"/>
    <property type="match status" value="1"/>
</dbReference>
<gene>
    <name evidence="5" type="ORF">CM240_2874</name>
</gene>
<dbReference type="Proteomes" id="UP000019426">
    <property type="component" value="Chromosome M2/40_rep2"/>
</dbReference>
<dbReference type="InterPro" id="IPR000551">
    <property type="entry name" value="MerR-type_HTH_dom"/>
</dbReference>
<dbReference type="PRINTS" id="PR00040">
    <property type="entry name" value="HTHMERR"/>
</dbReference>
<sequence length="135" mass="15976">MEYNIGHIVKELKINKETIRYYEKIGLLEEIKKDSNGYRIYTDDDIERIKFILMAKEYYFTLKEIAILLKKVFPKSSGLKQDEIIEIVDDKVDEIDKKIDELKIIKKVLIKVKNNVLINKNACYFGKSKEEIVNL</sequence>
<accession>W6RZC3</accession>
<dbReference type="GO" id="GO:0003677">
    <property type="term" value="F:DNA binding"/>
    <property type="evidence" value="ECO:0007669"/>
    <property type="project" value="UniProtKB-KW"/>
</dbReference>
<keyword evidence="3" id="KW-0804">Transcription</keyword>
<dbReference type="Gene3D" id="1.10.1660.10">
    <property type="match status" value="1"/>
</dbReference>
<dbReference type="Pfam" id="PF13411">
    <property type="entry name" value="MerR_1"/>
    <property type="match status" value="1"/>
</dbReference>
<proteinExistence type="predicted"/>
<dbReference type="STRING" id="1216932.CM240_2874"/>
<dbReference type="KEGG" id="clt:CM240_2874"/>
<dbReference type="PANTHER" id="PTHR30204:SF94">
    <property type="entry name" value="HEAVY METAL-DEPENDENT TRANSCRIPTIONAL REGULATOR HI_0293-RELATED"/>
    <property type="match status" value="1"/>
</dbReference>
<dbReference type="GO" id="GO:0003700">
    <property type="term" value="F:DNA-binding transcription factor activity"/>
    <property type="evidence" value="ECO:0007669"/>
    <property type="project" value="InterPro"/>
</dbReference>
<evidence type="ECO:0000259" key="4">
    <source>
        <dbReference type="PROSITE" id="PS50937"/>
    </source>
</evidence>
<reference evidence="5 6" key="1">
    <citation type="submission" date="2013-11" db="EMBL/GenBank/DDBJ databases">
        <title>Complete genome sequence of Clostridum sp. M2/40.</title>
        <authorList>
            <person name="Wibberg D."/>
            <person name="Puehler A."/>
            <person name="Schlueter A."/>
        </authorList>
    </citation>
    <scope>NUCLEOTIDE SEQUENCE [LARGE SCALE GENOMIC DNA]</scope>
    <source>
        <strain evidence="6">M2/40</strain>
    </source>
</reference>
<dbReference type="eggNOG" id="COG0789">
    <property type="taxonomic scope" value="Bacteria"/>
</dbReference>
<keyword evidence="6" id="KW-1185">Reference proteome</keyword>
<protein>
    <recommendedName>
        <fullName evidence="4">HTH merR-type domain-containing protein</fullName>
    </recommendedName>
</protein>
<organism evidence="5 6">
    <name type="scientific">Clostridium bornimense</name>
    <dbReference type="NCBI Taxonomy" id="1216932"/>
    <lineage>
        <taxon>Bacteria</taxon>
        <taxon>Bacillati</taxon>
        <taxon>Bacillota</taxon>
        <taxon>Clostridia</taxon>
        <taxon>Eubacteriales</taxon>
        <taxon>Clostridiaceae</taxon>
        <taxon>Clostridium</taxon>
    </lineage>
</organism>
<dbReference type="InterPro" id="IPR047057">
    <property type="entry name" value="MerR_fam"/>
</dbReference>
<dbReference type="EMBL" id="HG917869">
    <property type="protein sequence ID" value="CDM69991.1"/>
    <property type="molecule type" value="Genomic_DNA"/>
</dbReference>
<evidence type="ECO:0000313" key="6">
    <source>
        <dbReference type="Proteomes" id="UP000019426"/>
    </source>
</evidence>
<keyword evidence="2" id="KW-0238">DNA-binding</keyword>
<name>W6RZC3_9CLOT</name>
<dbReference type="PROSITE" id="PS50937">
    <property type="entry name" value="HTH_MERR_2"/>
    <property type="match status" value="1"/>
</dbReference>
<dbReference type="SUPFAM" id="SSF46955">
    <property type="entry name" value="Putative DNA-binding domain"/>
    <property type="match status" value="1"/>
</dbReference>
<evidence type="ECO:0000256" key="1">
    <source>
        <dbReference type="ARBA" id="ARBA00023015"/>
    </source>
</evidence>